<organism evidence="1 2">
    <name type="scientific">Thiomonas bhubaneswarensis</name>
    <dbReference type="NCBI Taxonomy" id="339866"/>
    <lineage>
        <taxon>Bacteria</taxon>
        <taxon>Pseudomonadati</taxon>
        <taxon>Pseudomonadota</taxon>
        <taxon>Betaproteobacteria</taxon>
        <taxon>Burkholderiales</taxon>
        <taxon>Thiomonas</taxon>
    </lineage>
</organism>
<keyword evidence="2" id="KW-1185">Reference proteome</keyword>
<reference evidence="2" key="1">
    <citation type="submission" date="2015-08" db="EMBL/GenBank/DDBJ databases">
        <authorList>
            <person name="Varghese N."/>
        </authorList>
    </citation>
    <scope>NUCLEOTIDE SEQUENCE [LARGE SCALE GENOMIC DNA]</scope>
    <source>
        <strain evidence="2">DSM 18181</strain>
    </source>
</reference>
<sequence>MLREEHQTRSAPAELQRMMERFQTLPISARCGNAEALLRAAPEAERVAWLDALRAHLHPQALDMLLDRLHPLPGLPSALSANCQSAR</sequence>
<dbReference type="RefSeq" id="WP_141655713.1">
    <property type="nucleotide sequence ID" value="NZ_CYHF01000002.1"/>
</dbReference>
<dbReference type="AlphaFoldDB" id="A0A0K6HUA3"/>
<gene>
    <name evidence="1" type="ORF">Ga0061069_102105</name>
</gene>
<evidence type="ECO:0000313" key="1">
    <source>
        <dbReference type="EMBL" id="CUA94485.1"/>
    </source>
</evidence>
<evidence type="ECO:0000313" key="2">
    <source>
        <dbReference type="Proteomes" id="UP000183649"/>
    </source>
</evidence>
<accession>A0A0K6HUA3</accession>
<dbReference type="EMBL" id="CYHF01000002">
    <property type="protein sequence ID" value="CUA94485.1"/>
    <property type="molecule type" value="Genomic_DNA"/>
</dbReference>
<protein>
    <submittedName>
        <fullName evidence="1">Uncharacterized protein</fullName>
    </submittedName>
</protein>
<proteinExistence type="predicted"/>
<dbReference type="Proteomes" id="UP000183649">
    <property type="component" value="Unassembled WGS sequence"/>
</dbReference>
<dbReference type="STRING" id="339866.GCA_001418255_00629"/>
<name>A0A0K6HUA3_9BURK</name>